<feature type="domain" description="SMP-30/Gluconolactonase/LRE-like region" evidence="2">
    <location>
        <begin position="64"/>
        <end position="318"/>
    </location>
</feature>
<dbReference type="InterPro" id="IPR011042">
    <property type="entry name" value="6-blade_b-propeller_TolB-like"/>
</dbReference>
<accession>A0ABZ2I951</accession>
<gene>
    <name evidence="3" type="ORF">V8J38_09250</name>
</gene>
<proteinExistence type="predicted"/>
<name>A0ABZ2I951_9CAUL</name>
<dbReference type="InterPro" id="IPR006311">
    <property type="entry name" value="TAT_signal"/>
</dbReference>
<dbReference type="Proteomes" id="UP001363460">
    <property type="component" value="Chromosome"/>
</dbReference>
<dbReference type="RefSeq" id="WP_338575191.1">
    <property type="nucleotide sequence ID" value="NZ_CP146369.1"/>
</dbReference>
<dbReference type="Pfam" id="PF08450">
    <property type="entry name" value="SGL"/>
    <property type="match status" value="1"/>
</dbReference>
<dbReference type="InterPro" id="IPR051262">
    <property type="entry name" value="SMP-30/CGR1_Lactonase"/>
</dbReference>
<dbReference type="PROSITE" id="PS51318">
    <property type="entry name" value="TAT"/>
    <property type="match status" value="1"/>
</dbReference>
<dbReference type="InterPro" id="IPR013658">
    <property type="entry name" value="SGL"/>
</dbReference>
<protein>
    <submittedName>
        <fullName evidence="3">SMP-30/gluconolactonase/LRE family protein</fullName>
    </submittedName>
</protein>
<dbReference type="PROSITE" id="PS51257">
    <property type="entry name" value="PROKAR_LIPOPROTEIN"/>
    <property type="match status" value="1"/>
</dbReference>
<dbReference type="PANTHER" id="PTHR47572">
    <property type="entry name" value="LIPOPROTEIN-RELATED"/>
    <property type="match status" value="1"/>
</dbReference>
<organism evidence="3 4">
    <name type="scientific">Brevundimonas olei</name>
    <dbReference type="NCBI Taxonomy" id="657642"/>
    <lineage>
        <taxon>Bacteria</taxon>
        <taxon>Pseudomonadati</taxon>
        <taxon>Pseudomonadota</taxon>
        <taxon>Alphaproteobacteria</taxon>
        <taxon>Caulobacterales</taxon>
        <taxon>Caulobacteraceae</taxon>
        <taxon>Brevundimonas</taxon>
    </lineage>
</organism>
<dbReference type="Gene3D" id="2.120.10.30">
    <property type="entry name" value="TolB, C-terminal domain"/>
    <property type="match status" value="1"/>
</dbReference>
<evidence type="ECO:0000313" key="4">
    <source>
        <dbReference type="Proteomes" id="UP001363460"/>
    </source>
</evidence>
<evidence type="ECO:0000259" key="2">
    <source>
        <dbReference type="Pfam" id="PF08450"/>
    </source>
</evidence>
<reference evidence="3 4" key="1">
    <citation type="submission" date="2024-02" db="EMBL/GenBank/DDBJ databases">
        <title>Distribution and functional of Brevundimonas-related endobacteria within Verticillium dahliae.</title>
        <authorList>
            <person name="Zeng H."/>
        </authorList>
    </citation>
    <scope>NUCLEOTIDE SEQUENCE [LARGE SCALE GENOMIC DNA]</scope>
    <source>
        <strain evidence="3 4">TRM 44200</strain>
    </source>
</reference>
<evidence type="ECO:0000256" key="1">
    <source>
        <dbReference type="ARBA" id="ARBA00022801"/>
    </source>
</evidence>
<keyword evidence="1" id="KW-0378">Hydrolase</keyword>
<dbReference type="PANTHER" id="PTHR47572:SF4">
    <property type="entry name" value="LACTONASE DRP35"/>
    <property type="match status" value="1"/>
</dbReference>
<dbReference type="EMBL" id="CP146369">
    <property type="protein sequence ID" value="WWT53456.1"/>
    <property type="molecule type" value="Genomic_DNA"/>
</dbReference>
<sequence>MMDSMDRRVFLAAAGALGCLGAAASRREEASFPVVGGVRRLAPALDALIDPDAVVEKVLDGLIWSEGPCWVGGADGYLLVSDVRGNAIHRWSSAEGGSIWRSPSGYEGGEDPGLREPGTNGLILARGGVVVADCGNRSVARIDLRTREKIPLCTHYEGRRFNSPNDLVLAADGSIYFTDPPYGLEGGHDSPRREMSFTGVFRLAPDNSVTLIDDGVMPNGIGLSPDGRTLFATDRVGWVAWDLDEAGRPGPRRTHIDRQVSGVQGGDGFKFDDQGFLWASSRDGLSIFQGDQRLGVITSDAVISNCELAADGHLYMSSNHAVVRVRTKARKLMAQSRS</sequence>
<evidence type="ECO:0000313" key="3">
    <source>
        <dbReference type="EMBL" id="WWT53456.1"/>
    </source>
</evidence>
<dbReference type="SUPFAM" id="SSF63829">
    <property type="entry name" value="Calcium-dependent phosphotriesterase"/>
    <property type="match status" value="1"/>
</dbReference>
<keyword evidence="4" id="KW-1185">Reference proteome</keyword>